<dbReference type="PANTHER" id="PTHR44591:SF3">
    <property type="entry name" value="RESPONSE REGULATORY DOMAIN-CONTAINING PROTEIN"/>
    <property type="match status" value="1"/>
</dbReference>
<dbReference type="RefSeq" id="WP_131031594.1">
    <property type="nucleotide sequence ID" value="NZ_SIXF01000023.1"/>
</dbReference>
<evidence type="ECO:0000259" key="3">
    <source>
        <dbReference type="PROSITE" id="PS50110"/>
    </source>
</evidence>
<dbReference type="CDD" id="cd00156">
    <property type="entry name" value="REC"/>
    <property type="match status" value="1"/>
</dbReference>
<feature type="domain" description="Response regulatory" evidence="3">
    <location>
        <begin position="5"/>
        <end position="119"/>
    </location>
</feature>
<keyword evidence="1 2" id="KW-0597">Phosphoprotein</keyword>
<reference evidence="4 5" key="1">
    <citation type="submission" date="2019-02" db="EMBL/GenBank/DDBJ databases">
        <title>Pedobacter kyonggii whole genome sequence analysis.</title>
        <authorList>
            <person name="Dahal R.H."/>
        </authorList>
    </citation>
    <scope>NUCLEOTIDE SEQUENCE [LARGE SCALE GENOMIC DNA]</scope>
    <source>
        <strain evidence="4 5">K-4-11-1</strain>
    </source>
</reference>
<comment type="caution">
    <text evidence="4">The sequence shown here is derived from an EMBL/GenBank/DDBJ whole genome shotgun (WGS) entry which is preliminary data.</text>
</comment>
<evidence type="ECO:0000313" key="4">
    <source>
        <dbReference type="EMBL" id="TBO40459.1"/>
    </source>
</evidence>
<dbReference type="EMBL" id="SIXF01000023">
    <property type="protein sequence ID" value="TBO40459.1"/>
    <property type="molecule type" value="Genomic_DNA"/>
</dbReference>
<evidence type="ECO:0000256" key="1">
    <source>
        <dbReference type="ARBA" id="ARBA00022553"/>
    </source>
</evidence>
<dbReference type="AlphaFoldDB" id="A0A4Q9H944"/>
<dbReference type="SMART" id="SM00448">
    <property type="entry name" value="REC"/>
    <property type="match status" value="1"/>
</dbReference>
<dbReference type="InterPro" id="IPR001789">
    <property type="entry name" value="Sig_transdc_resp-reg_receiver"/>
</dbReference>
<accession>A0A4Q9H944</accession>
<dbReference type="Proteomes" id="UP000291819">
    <property type="component" value="Unassembled WGS sequence"/>
</dbReference>
<organism evidence="4 5">
    <name type="scientific">Pedobacter kyonggii</name>
    <dbReference type="NCBI Taxonomy" id="1926871"/>
    <lineage>
        <taxon>Bacteria</taxon>
        <taxon>Pseudomonadati</taxon>
        <taxon>Bacteroidota</taxon>
        <taxon>Sphingobacteriia</taxon>
        <taxon>Sphingobacteriales</taxon>
        <taxon>Sphingobacteriaceae</taxon>
        <taxon>Pedobacter</taxon>
    </lineage>
</organism>
<dbReference type="InterPro" id="IPR011006">
    <property type="entry name" value="CheY-like_superfamily"/>
</dbReference>
<evidence type="ECO:0000256" key="2">
    <source>
        <dbReference type="PROSITE-ProRule" id="PRU00169"/>
    </source>
</evidence>
<gene>
    <name evidence="4" type="ORF">EYS08_18965</name>
</gene>
<dbReference type="GO" id="GO:0000160">
    <property type="term" value="P:phosphorelay signal transduction system"/>
    <property type="evidence" value="ECO:0007669"/>
    <property type="project" value="InterPro"/>
</dbReference>
<dbReference type="InterPro" id="IPR050595">
    <property type="entry name" value="Bact_response_regulator"/>
</dbReference>
<feature type="modified residue" description="4-aspartylphosphate" evidence="2">
    <location>
        <position position="54"/>
    </location>
</feature>
<sequence length="148" mass="16873">METKKIFIVEDDLVLLETLQEILKLYGYQCQGCHDPEKAVKQIEHYRPDLIILDYMLPEWNGGELCSAIRAIDGFEDIPIIIISAYTKILFSLSDYGCDAILEKPFSIQEITRLISTLLSEKRSDSGLLPKIKTVIKNVLQEVKAKNI</sequence>
<dbReference type="PROSITE" id="PS50110">
    <property type="entry name" value="RESPONSE_REGULATORY"/>
    <property type="match status" value="1"/>
</dbReference>
<dbReference type="Gene3D" id="3.40.50.2300">
    <property type="match status" value="1"/>
</dbReference>
<keyword evidence="5" id="KW-1185">Reference proteome</keyword>
<dbReference type="OrthoDB" id="795853at2"/>
<protein>
    <submittedName>
        <fullName evidence="4">Response regulator</fullName>
    </submittedName>
</protein>
<dbReference type="SUPFAM" id="SSF52172">
    <property type="entry name" value="CheY-like"/>
    <property type="match status" value="1"/>
</dbReference>
<name>A0A4Q9H944_9SPHI</name>
<evidence type="ECO:0000313" key="5">
    <source>
        <dbReference type="Proteomes" id="UP000291819"/>
    </source>
</evidence>
<dbReference type="PANTHER" id="PTHR44591">
    <property type="entry name" value="STRESS RESPONSE REGULATOR PROTEIN 1"/>
    <property type="match status" value="1"/>
</dbReference>
<proteinExistence type="predicted"/>
<dbReference type="Pfam" id="PF00072">
    <property type="entry name" value="Response_reg"/>
    <property type="match status" value="1"/>
</dbReference>